<protein>
    <submittedName>
        <fullName evidence="2">IcmF-like protein</fullName>
    </submittedName>
</protein>
<gene>
    <name evidence="2" type="ORF">NCTC8009_07247</name>
</gene>
<proteinExistence type="predicted"/>
<sequence length="102" mass="12046">MFRLPTPRLLSGLKSALRPAMPRFKVSAFWLLILAWIFLLVWIWWKGPTWTLYEEQWLKTTGEPLAGNGGVGIIALMWLTVRVMKRLQQLEKQQKQQREESH</sequence>
<name>A0A2X3M4I0_ECOLX</name>
<organism evidence="2 3">
    <name type="scientific">Escherichia coli</name>
    <dbReference type="NCBI Taxonomy" id="562"/>
    <lineage>
        <taxon>Bacteria</taxon>
        <taxon>Pseudomonadati</taxon>
        <taxon>Pseudomonadota</taxon>
        <taxon>Gammaproteobacteria</taxon>
        <taxon>Enterobacterales</taxon>
        <taxon>Enterobacteriaceae</taxon>
        <taxon>Escherichia</taxon>
    </lineage>
</organism>
<keyword evidence="1" id="KW-1133">Transmembrane helix</keyword>
<feature type="transmembrane region" description="Helical" evidence="1">
    <location>
        <begin position="65"/>
        <end position="84"/>
    </location>
</feature>
<evidence type="ECO:0000313" key="2">
    <source>
        <dbReference type="EMBL" id="SQD06650.1"/>
    </source>
</evidence>
<dbReference type="Proteomes" id="UP000250991">
    <property type="component" value="Unassembled WGS sequence"/>
</dbReference>
<accession>A0A2X3M4I0</accession>
<evidence type="ECO:0000256" key="1">
    <source>
        <dbReference type="SAM" id="Phobius"/>
    </source>
</evidence>
<keyword evidence="1" id="KW-0812">Transmembrane</keyword>
<feature type="transmembrane region" description="Helical" evidence="1">
    <location>
        <begin position="28"/>
        <end position="45"/>
    </location>
</feature>
<dbReference type="AlphaFoldDB" id="A0A2X3M4I0"/>
<reference evidence="2 3" key="1">
    <citation type="submission" date="2018-06" db="EMBL/GenBank/DDBJ databases">
        <authorList>
            <consortium name="Pathogen Informatics"/>
            <person name="Doyle S."/>
        </authorList>
    </citation>
    <scope>NUCLEOTIDE SEQUENCE [LARGE SCALE GENOMIC DNA]</scope>
    <source>
        <strain evidence="2 3">NCTC8009</strain>
    </source>
</reference>
<dbReference type="EMBL" id="UARW01000010">
    <property type="protein sequence ID" value="SQD06650.1"/>
    <property type="molecule type" value="Genomic_DNA"/>
</dbReference>
<keyword evidence="1" id="KW-0472">Membrane</keyword>
<evidence type="ECO:0000313" key="3">
    <source>
        <dbReference type="Proteomes" id="UP000250991"/>
    </source>
</evidence>